<feature type="domain" description="CP-type G" evidence="11">
    <location>
        <begin position="14"/>
        <end position="178"/>
    </location>
</feature>
<dbReference type="PANTHER" id="PTHR45782">
    <property type="entry name" value="MITOCHONDRIAL RIBOSOME-ASSOCIATED GTPASE 1"/>
    <property type="match status" value="1"/>
</dbReference>
<dbReference type="FunFam" id="3.40.50.300:FF:000590">
    <property type="entry name" value="Ribosome biogenesis GTPase A"/>
    <property type="match status" value="1"/>
</dbReference>
<comment type="caution">
    <text evidence="12">The sequence shown here is derived from an EMBL/GenBank/DDBJ whole genome shotgun (WGS) entry which is preliminary data.</text>
</comment>
<keyword evidence="5 9" id="KW-0547">Nucleotide-binding</keyword>
<dbReference type="Gene3D" id="3.40.50.300">
    <property type="entry name" value="P-loop containing nucleotide triphosphate hydrolases"/>
    <property type="match status" value="1"/>
</dbReference>
<dbReference type="PIRSF" id="PIRSF006230">
    <property type="entry name" value="MG442"/>
    <property type="match status" value="1"/>
</dbReference>
<protein>
    <recommendedName>
        <fullName evidence="2 9">Ribosome biogenesis GTPase A</fullName>
    </recommendedName>
</protein>
<feature type="binding site" evidence="10">
    <location>
        <begin position="130"/>
        <end position="135"/>
    </location>
    <ligand>
        <name>GTP</name>
        <dbReference type="ChEBI" id="CHEBI:37565"/>
    </ligand>
</feature>
<comment type="subcellular location">
    <subcellularLocation>
        <location evidence="1 9">Cytoplasm</location>
    </subcellularLocation>
</comment>
<keyword evidence="7" id="KW-0694">RNA-binding</keyword>
<evidence type="ECO:0000256" key="7">
    <source>
        <dbReference type="ARBA" id="ARBA00022884"/>
    </source>
</evidence>
<evidence type="ECO:0000256" key="5">
    <source>
        <dbReference type="ARBA" id="ARBA00022741"/>
    </source>
</evidence>
<evidence type="ECO:0000256" key="6">
    <source>
        <dbReference type="ARBA" id="ARBA00022801"/>
    </source>
</evidence>
<dbReference type="GO" id="GO:0005737">
    <property type="term" value="C:cytoplasm"/>
    <property type="evidence" value="ECO:0007669"/>
    <property type="project" value="UniProtKB-SubCell"/>
</dbReference>
<dbReference type="AlphaFoldDB" id="A0A4R3L2P7"/>
<dbReference type="InterPro" id="IPR019991">
    <property type="entry name" value="GTP-bd_ribosome_bgen"/>
</dbReference>
<dbReference type="Proteomes" id="UP000294937">
    <property type="component" value="Unassembled WGS sequence"/>
</dbReference>
<comment type="function">
    <text evidence="9">Required for a late step of 50S ribosomal subunit assembly. Has GTPase activity.</text>
</comment>
<name>A0A4R3L2P7_9BACL</name>
<keyword evidence="3 9" id="KW-0963">Cytoplasm</keyword>
<evidence type="ECO:0000313" key="13">
    <source>
        <dbReference type="Proteomes" id="UP000294937"/>
    </source>
</evidence>
<dbReference type="InterPro" id="IPR006073">
    <property type="entry name" value="GTP-bd"/>
</dbReference>
<dbReference type="InterPro" id="IPR027417">
    <property type="entry name" value="P-loop_NTPase"/>
</dbReference>
<keyword evidence="13" id="KW-1185">Reference proteome</keyword>
<dbReference type="EMBL" id="SMAG01000009">
    <property type="protein sequence ID" value="TCS93128.1"/>
    <property type="molecule type" value="Genomic_DNA"/>
</dbReference>
<evidence type="ECO:0000256" key="1">
    <source>
        <dbReference type="ARBA" id="ARBA00004496"/>
    </source>
</evidence>
<proteinExistence type="inferred from homology"/>
<keyword evidence="6" id="KW-0378">Hydrolase</keyword>
<gene>
    <name evidence="12" type="ORF">EDD58_10970</name>
</gene>
<keyword evidence="8 9" id="KW-0342">GTP-binding</keyword>
<dbReference type="GO" id="GO:0042254">
    <property type="term" value="P:ribosome biogenesis"/>
    <property type="evidence" value="ECO:0007669"/>
    <property type="project" value="UniProtKB-KW"/>
</dbReference>
<dbReference type="SUPFAM" id="SSF52540">
    <property type="entry name" value="P-loop containing nucleoside triphosphate hydrolases"/>
    <property type="match status" value="1"/>
</dbReference>
<dbReference type="Gene3D" id="1.10.1580.10">
    <property type="match status" value="1"/>
</dbReference>
<dbReference type="InterPro" id="IPR030378">
    <property type="entry name" value="G_CP_dom"/>
</dbReference>
<reference evidence="12 13" key="1">
    <citation type="submission" date="2019-03" db="EMBL/GenBank/DDBJ databases">
        <title>Genomic Encyclopedia of Type Strains, Phase IV (KMG-IV): sequencing the most valuable type-strain genomes for metagenomic binning, comparative biology and taxonomic classification.</title>
        <authorList>
            <person name="Goeker M."/>
        </authorList>
    </citation>
    <scope>NUCLEOTIDE SEQUENCE [LARGE SCALE GENOMIC DNA]</scope>
    <source>
        <strain evidence="12 13">DSM 45707</strain>
    </source>
</reference>
<organism evidence="12 13">
    <name type="scientific">Hazenella coriacea</name>
    <dbReference type="NCBI Taxonomy" id="1179467"/>
    <lineage>
        <taxon>Bacteria</taxon>
        <taxon>Bacillati</taxon>
        <taxon>Bacillota</taxon>
        <taxon>Bacilli</taxon>
        <taxon>Bacillales</taxon>
        <taxon>Thermoactinomycetaceae</taxon>
        <taxon>Hazenella</taxon>
    </lineage>
</organism>
<evidence type="ECO:0000256" key="3">
    <source>
        <dbReference type="ARBA" id="ARBA00022490"/>
    </source>
</evidence>
<dbReference type="FunFam" id="1.10.1580.10:FF:000003">
    <property type="entry name" value="Ribosome biogenesis GTPase A"/>
    <property type="match status" value="1"/>
</dbReference>
<accession>A0A4R3L2P7</accession>
<dbReference type="GO" id="GO:0003924">
    <property type="term" value="F:GTPase activity"/>
    <property type="evidence" value="ECO:0007669"/>
    <property type="project" value="TreeGrafter"/>
</dbReference>
<evidence type="ECO:0000256" key="2">
    <source>
        <dbReference type="ARBA" id="ARBA00014898"/>
    </source>
</evidence>
<dbReference type="GO" id="GO:0005525">
    <property type="term" value="F:GTP binding"/>
    <property type="evidence" value="ECO:0007669"/>
    <property type="project" value="UniProtKB-KW"/>
</dbReference>
<evidence type="ECO:0000313" key="12">
    <source>
        <dbReference type="EMBL" id="TCS93128.1"/>
    </source>
</evidence>
<dbReference type="NCBIfam" id="TIGR03596">
    <property type="entry name" value="GTPase_YlqF"/>
    <property type="match status" value="1"/>
</dbReference>
<dbReference type="GO" id="GO:0006412">
    <property type="term" value="P:translation"/>
    <property type="evidence" value="ECO:0007669"/>
    <property type="project" value="TreeGrafter"/>
</dbReference>
<evidence type="ECO:0000256" key="10">
    <source>
        <dbReference type="PIRSR" id="PIRSR006230-1"/>
    </source>
</evidence>
<comment type="similarity">
    <text evidence="9">Belongs to the TRAFAC class YlqF/YawG GTPase family. MTG1 subfamily.</text>
</comment>
<dbReference type="PROSITE" id="PS51721">
    <property type="entry name" value="G_CP"/>
    <property type="match status" value="1"/>
</dbReference>
<evidence type="ECO:0000256" key="8">
    <source>
        <dbReference type="ARBA" id="ARBA00023134"/>
    </source>
</evidence>
<evidence type="ECO:0000256" key="4">
    <source>
        <dbReference type="ARBA" id="ARBA00022517"/>
    </source>
</evidence>
<dbReference type="PANTHER" id="PTHR45782:SF4">
    <property type="entry name" value="MITOCHONDRIAL RIBOSOME-ASSOCIATED GTPASE 1"/>
    <property type="match status" value="1"/>
</dbReference>
<evidence type="ECO:0000256" key="9">
    <source>
        <dbReference type="PIRNR" id="PIRNR006230"/>
    </source>
</evidence>
<dbReference type="CDD" id="cd01856">
    <property type="entry name" value="YlqF"/>
    <property type="match status" value="1"/>
</dbReference>
<dbReference type="Pfam" id="PF01926">
    <property type="entry name" value="MMR_HSR1"/>
    <property type="match status" value="1"/>
</dbReference>
<dbReference type="GO" id="GO:0003723">
    <property type="term" value="F:RNA binding"/>
    <property type="evidence" value="ECO:0007669"/>
    <property type="project" value="UniProtKB-KW"/>
</dbReference>
<dbReference type="OrthoDB" id="9779790at2"/>
<dbReference type="RefSeq" id="WP_131926256.1">
    <property type="nucleotide sequence ID" value="NZ_SMAG01000009.1"/>
</dbReference>
<evidence type="ECO:0000259" key="11">
    <source>
        <dbReference type="PROSITE" id="PS51721"/>
    </source>
</evidence>
<feature type="binding site" evidence="10">
    <location>
        <position position="174"/>
    </location>
    <ligand>
        <name>GTP</name>
        <dbReference type="ChEBI" id="CHEBI:37565"/>
    </ligand>
</feature>
<keyword evidence="4" id="KW-0690">Ribosome biogenesis</keyword>
<dbReference type="InterPro" id="IPR023179">
    <property type="entry name" value="GTP-bd_ortho_bundle_sf"/>
</dbReference>
<sequence>MNIQWFPGHMAKARRQVEEKLKQVDVVFELVDGRLPLSSRNPMIDQVVKHKPRLILLTKCDLADEKANQVWIQYFRQLGMTVLPVDAQTGKGVGQIQVATERLLQPLFEARQRKGILTKRIRAMVLGIPNVGKSSLINRLAKRTATVTGDRPGVTKAQQWIRIGKNLELLDTPGILWPKFDDPEVGMRLAASGAIKEEILPREEVAFYTVCFLAERYPQLLSTRYKMADVTSLEGVQLLDEIGKKRGCLQKGGDINYEKVSEIILNDLRSGRLGRITFELPEDWEKARGETDHEEDNSSD</sequence>
<dbReference type="InterPro" id="IPR016478">
    <property type="entry name" value="GTPase_MTG1"/>
</dbReference>